<keyword evidence="2 3" id="KW-0808">Transferase</keyword>
<evidence type="ECO:0000256" key="1">
    <source>
        <dbReference type="ARBA" id="ARBA00022676"/>
    </source>
</evidence>
<dbReference type="Pfam" id="PF01075">
    <property type="entry name" value="Glyco_transf_9"/>
    <property type="match status" value="1"/>
</dbReference>
<comment type="caution">
    <text evidence="3">The sequence shown here is derived from an EMBL/GenBank/DDBJ whole genome shotgun (WGS) entry which is preliminary data.</text>
</comment>
<keyword evidence="1" id="KW-0328">Glycosyltransferase</keyword>
<keyword evidence="4" id="KW-1185">Reference proteome</keyword>
<dbReference type="CDD" id="cd03789">
    <property type="entry name" value="GT9_LPS_heptosyltransferase"/>
    <property type="match status" value="1"/>
</dbReference>
<dbReference type="GO" id="GO:0005829">
    <property type="term" value="C:cytosol"/>
    <property type="evidence" value="ECO:0007669"/>
    <property type="project" value="TreeGrafter"/>
</dbReference>
<dbReference type="OrthoDB" id="9797795at2"/>
<organism evidence="3 4">
    <name type="scientific">Commensalibacter melissae</name>
    <dbReference type="NCBI Taxonomy" id="2070537"/>
    <lineage>
        <taxon>Bacteria</taxon>
        <taxon>Pseudomonadati</taxon>
        <taxon>Pseudomonadota</taxon>
        <taxon>Alphaproteobacteria</taxon>
        <taxon>Acetobacterales</taxon>
        <taxon>Acetobacteraceae</taxon>
    </lineage>
</organism>
<dbReference type="PANTHER" id="PTHR30160">
    <property type="entry name" value="TETRAACYLDISACCHARIDE 4'-KINASE-RELATED"/>
    <property type="match status" value="1"/>
</dbReference>
<protein>
    <submittedName>
        <fullName evidence="3">Heptosyltransferase</fullName>
    </submittedName>
</protein>
<dbReference type="AlphaFoldDB" id="A0A318N1B8"/>
<evidence type="ECO:0000313" key="3">
    <source>
        <dbReference type="EMBL" id="PXZ00751.1"/>
    </source>
</evidence>
<dbReference type="Gene3D" id="3.40.50.2000">
    <property type="entry name" value="Glycogen Phosphorylase B"/>
    <property type="match status" value="2"/>
</dbReference>
<dbReference type="SUPFAM" id="SSF53756">
    <property type="entry name" value="UDP-Glycosyltransferase/glycogen phosphorylase"/>
    <property type="match status" value="1"/>
</dbReference>
<dbReference type="EMBL" id="QGLT01000002">
    <property type="protein sequence ID" value="PXZ00751.1"/>
    <property type="molecule type" value="Genomic_DNA"/>
</dbReference>
<dbReference type="InterPro" id="IPR002201">
    <property type="entry name" value="Glyco_trans_9"/>
</dbReference>
<dbReference type="InterPro" id="IPR051199">
    <property type="entry name" value="LPS_LOS_Heptosyltrfase"/>
</dbReference>
<gene>
    <name evidence="3" type="ORF">DK869_04980</name>
</gene>
<dbReference type="GO" id="GO:0008713">
    <property type="term" value="F:ADP-heptose-lipopolysaccharide heptosyltransferase activity"/>
    <property type="evidence" value="ECO:0007669"/>
    <property type="project" value="TreeGrafter"/>
</dbReference>
<sequence>MMVSSIRKILFITSTRLGDAVISTGILDYLLQTYPQAKFTIACGPVAAGLFDSMPRRDKTLVMNKYRFDFHWLLLWSQCVMQSWDLVIDLRGSGIGYFLRTRKKCIVRGGRIKEHRVHYLARSLSLPYTPLPVVWIDEKNKKMAAEKLPANHYIALAPTANWIGKIWPIERFIQVAKKLLVYNKDYEFVLFYGPGSQEFNLVDPMKRTSLPVIDSGGQNTLTEVAALLSRCKGFIGNDSGLMHLAAACQIPVLGLFGPSKLSEYEPAGNHAQGLSASGGNGVANMENLTVDEVYNAFQNLLETYNKQDRQND</sequence>
<proteinExistence type="predicted"/>
<dbReference type="GO" id="GO:0009244">
    <property type="term" value="P:lipopolysaccharide core region biosynthetic process"/>
    <property type="evidence" value="ECO:0007669"/>
    <property type="project" value="TreeGrafter"/>
</dbReference>
<name>A0A318N1B8_9PROT</name>
<evidence type="ECO:0000313" key="4">
    <source>
        <dbReference type="Proteomes" id="UP000247565"/>
    </source>
</evidence>
<dbReference type="RefSeq" id="WP_110438893.1">
    <property type="nucleotide sequence ID" value="NZ_CP046393.1"/>
</dbReference>
<reference evidence="3 4" key="1">
    <citation type="submission" date="2018-05" db="EMBL/GenBank/DDBJ databases">
        <title>Reference genomes for bee gut microbiota database.</title>
        <authorList>
            <person name="Ellegaard K.M."/>
        </authorList>
    </citation>
    <scope>NUCLEOTIDE SEQUENCE [LARGE SCALE GENOMIC DNA]</scope>
    <source>
        <strain evidence="3 4">ESL0284</strain>
    </source>
</reference>
<dbReference type="Proteomes" id="UP000247565">
    <property type="component" value="Unassembled WGS sequence"/>
</dbReference>
<accession>A0A318N1B8</accession>
<evidence type="ECO:0000256" key="2">
    <source>
        <dbReference type="ARBA" id="ARBA00022679"/>
    </source>
</evidence>